<dbReference type="Pfam" id="PF12770">
    <property type="entry name" value="CHAT"/>
    <property type="match status" value="1"/>
</dbReference>
<sequence length="1450" mass="162270">MSPPQNATSLTPASVTPFYPLVHPLVQDEALTYACLPDDDARDAVVELFHRAEEFEYLGKFNDAYALLKADRNSYLLSNRSPSYAYLLGAIKLGQGYYRDAREHFAKAQKILESADPEKLSDGSQQLLDFITVRLLLTDPESRENRELGVEKGQAAYQKWAKSKSPAELDYFSILIERAYSDLVKDAPELAVKAPHLQSRHVEILKSQIVKGNAVVSFPIFLAKLNNIKSSWEVDGLKTILDKLLRTYEAPMPLINTMLGYCDTRMGQLSEGKKQEKLFKDARRMYKAAGNIEAPCELDILETLMAGQKYIMAGSDDPADLQRRIIHTIENLGRLYSRFTELDYPNRMSTVLKQINKINDGMVGAQEITLISCRLWRQLGRATGIRINAATEFIAAMADVMKTDDIEDTLAVFQRFKDEDESGWDFDTRVNWLRSSAAAHYRISQYDEAIDEMSEARELLEKEWRYDEAADVAEQMLFMKERRIHTLTGDERSQAFEELLEELDKAIDGDKGTFATRWKPMLRKKLWKAGLLLSGQDQTAAEKTKYIPEASTLIDLVEEKADEFAKEDRNFVSICSDVQKLKAVLLRATGKPDEAVALLEKAIPSKWKVFKTKTEDDETRELGIRMLAVTMYMPALIDHSKYMDEKTLEKRTKTCFHHLKEILKLAEKNHLANHYYEALFYEAICHLALNDPTKALQNLVRASHLQDEIRRASPKGDKLEAFMSTACAATPTIADVTNAALKACLAIPDAVSCWSWIQKTKARAFSDTMQQGYRWEDSFARVTDDIAKLQLPWDTVSVDFRDMAPLYRLAELTKTPVGFSLNNWDLETMEETLDRRRTQIQNVMEEIEQNPNTRGALTMSMGLPATHEDMTWLANYRMDDREIVFIDWAHTYDEIIISIYRPGGTGLLPVASEMVGTHRDAEIRIFKCNIGIQKVREWTAEHLNEETPLESREAYNALDLLNDLVAPIADLTDPEDLLVLSPTAALHNIPLHALKIDTTDRGEPITLIERNPVVYVPSFSIMRQCVTKLRLGDSGTADPLQDLHQSTLVGVKVDYETPDPSVLTSLEYMSNSLPSAQILTNDGCPLKSFTEAAAHTTDILHFHGHLDYSDPQPLQRHLILGKDEKITARQLADLRFPRATAPLVSIVACLNNGQQVVTGDEPTGVVPALLAAGAASVITTLWPTDSACGLQFGELLYEDRKSATSMSRTITPTGLAIAITTGIITTARPEIISIKPDISSPKLPEVIKEEKEEEEDVVEEVADDRTLVQTSERGEATTVDEPIPHLPTRELSTSTSSSTAGLLKREASVSTVVAAPKRQSSTSTVKTPKRGSSTSTATVRNDIEEEEEEEEGETAAAASAAAPPTASSPTSFAPIEEPMPVRRVWDIARAVRRAVLEIKAVEHTSAPYYWAPFVLHGAWLRGTGSNGALERDGFNGLSEQFARDMELRIL</sequence>
<organism evidence="3 4">
    <name type="scientific">Orbilia brochopaga</name>
    <dbReference type="NCBI Taxonomy" id="3140254"/>
    <lineage>
        <taxon>Eukaryota</taxon>
        <taxon>Fungi</taxon>
        <taxon>Dikarya</taxon>
        <taxon>Ascomycota</taxon>
        <taxon>Pezizomycotina</taxon>
        <taxon>Orbiliomycetes</taxon>
        <taxon>Orbiliales</taxon>
        <taxon>Orbiliaceae</taxon>
        <taxon>Orbilia</taxon>
    </lineage>
</organism>
<evidence type="ECO:0000259" key="2">
    <source>
        <dbReference type="Pfam" id="PF12770"/>
    </source>
</evidence>
<feature type="domain" description="CHAT" evidence="2">
    <location>
        <begin position="964"/>
        <end position="1204"/>
    </location>
</feature>
<feature type="compositionally biased region" description="Polar residues" evidence="1">
    <location>
        <begin position="1318"/>
        <end position="1339"/>
    </location>
</feature>
<accession>A0AAV9U8V0</accession>
<dbReference type="SUPFAM" id="SSF48452">
    <property type="entry name" value="TPR-like"/>
    <property type="match status" value="1"/>
</dbReference>
<gene>
    <name evidence="3" type="ORF">TWF696_001438</name>
</gene>
<keyword evidence="4" id="KW-1185">Reference proteome</keyword>
<feature type="compositionally biased region" description="Acidic residues" evidence="1">
    <location>
        <begin position="1343"/>
        <end position="1353"/>
    </location>
</feature>
<dbReference type="EMBL" id="JAVHNQ010000010">
    <property type="protein sequence ID" value="KAK6337965.1"/>
    <property type="molecule type" value="Genomic_DNA"/>
</dbReference>
<feature type="compositionally biased region" description="Low complexity" evidence="1">
    <location>
        <begin position="1354"/>
        <end position="1374"/>
    </location>
</feature>
<evidence type="ECO:0000313" key="4">
    <source>
        <dbReference type="Proteomes" id="UP001375240"/>
    </source>
</evidence>
<reference evidence="3 4" key="1">
    <citation type="submission" date="2019-10" db="EMBL/GenBank/DDBJ databases">
        <authorList>
            <person name="Palmer J.M."/>
        </authorList>
    </citation>
    <scope>NUCLEOTIDE SEQUENCE [LARGE SCALE GENOMIC DNA]</scope>
    <source>
        <strain evidence="3 4">TWF696</strain>
    </source>
</reference>
<dbReference type="Proteomes" id="UP001375240">
    <property type="component" value="Unassembled WGS sequence"/>
</dbReference>
<name>A0AAV9U8V0_9PEZI</name>
<dbReference type="InterPro" id="IPR024983">
    <property type="entry name" value="CHAT_dom"/>
</dbReference>
<proteinExistence type="predicted"/>
<evidence type="ECO:0000313" key="3">
    <source>
        <dbReference type="EMBL" id="KAK6337965.1"/>
    </source>
</evidence>
<protein>
    <recommendedName>
        <fullName evidence="2">CHAT domain-containing protein</fullName>
    </recommendedName>
</protein>
<feature type="region of interest" description="Disordered" evidence="1">
    <location>
        <begin position="1269"/>
        <end position="1375"/>
    </location>
</feature>
<comment type="caution">
    <text evidence="3">The sequence shown here is derived from an EMBL/GenBank/DDBJ whole genome shotgun (WGS) entry which is preliminary data.</text>
</comment>
<evidence type="ECO:0000256" key="1">
    <source>
        <dbReference type="SAM" id="MobiDB-lite"/>
    </source>
</evidence>
<dbReference type="SMART" id="SM00028">
    <property type="entry name" value="TPR"/>
    <property type="match status" value="4"/>
</dbReference>
<dbReference type="InterPro" id="IPR011990">
    <property type="entry name" value="TPR-like_helical_dom_sf"/>
</dbReference>
<dbReference type="InterPro" id="IPR019734">
    <property type="entry name" value="TPR_rpt"/>
</dbReference>